<evidence type="ECO:0000256" key="2">
    <source>
        <dbReference type="ARBA" id="ARBA00009320"/>
    </source>
</evidence>
<protein>
    <recommendedName>
        <fullName evidence="5">Branched-chain-amino-acid transaminase</fullName>
    </recommendedName>
</protein>
<evidence type="ECO:0000313" key="4">
    <source>
        <dbReference type="EMBL" id="SVA06355.1"/>
    </source>
</evidence>
<evidence type="ECO:0008006" key="5">
    <source>
        <dbReference type="Google" id="ProtNLM"/>
    </source>
</evidence>
<dbReference type="InterPro" id="IPR043131">
    <property type="entry name" value="BCAT-like_N"/>
</dbReference>
<accession>A0A381SQP9</accession>
<dbReference type="PANTHER" id="PTHR42743">
    <property type="entry name" value="AMINO-ACID AMINOTRANSFERASE"/>
    <property type="match status" value="1"/>
</dbReference>
<dbReference type="GO" id="GO:0005829">
    <property type="term" value="C:cytosol"/>
    <property type="evidence" value="ECO:0007669"/>
    <property type="project" value="TreeGrafter"/>
</dbReference>
<dbReference type="InterPro" id="IPR043132">
    <property type="entry name" value="BCAT-like_C"/>
</dbReference>
<reference evidence="4" key="1">
    <citation type="submission" date="2018-05" db="EMBL/GenBank/DDBJ databases">
        <authorList>
            <person name="Lanie J.A."/>
            <person name="Ng W.-L."/>
            <person name="Kazmierczak K.M."/>
            <person name="Andrzejewski T.M."/>
            <person name="Davidsen T.M."/>
            <person name="Wayne K.J."/>
            <person name="Tettelin H."/>
            <person name="Glass J.I."/>
            <person name="Rusch D."/>
            <person name="Podicherti R."/>
            <person name="Tsui H.-C.T."/>
            <person name="Winkler M.E."/>
        </authorList>
    </citation>
    <scope>NUCLEOTIDE SEQUENCE</scope>
</reference>
<dbReference type="Gene3D" id="3.30.470.10">
    <property type="match status" value="1"/>
</dbReference>
<dbReference type="PROSITE" id="PS00770">
    <property type="entry name" value="AA_TRANSFER_CLASS_4"/>
    <property type="match status" value="1"/>
</dbReference>
<dbReference type="EMBL" id="UINC01003441">
    <property type="protein sequence ID" value="SVA06355.1"/>
    <property type="molecule type" value="Genomic_DNA"/>
</dbReference>
<dbReference type="Pfam" id="PF01063">
    <property type="entry name" value="Aminotran_4"/>
    <property type="match status" value="1"/>
</dbReference>
<comment type="cofactor">
    <cofactor evidence="1">
        <name>pyridoxal 5'-phosphate</name>
        <dbReference type="ChEBI" id="CHEBI:597326"/>
    </cofactor>
</comment>
<dbReference type="InterPro" id="IPR050571">
    <property type="entry name" value="Class-IV_PLP-Dep_Aminotrnsfr"/>
</dbReference>
<dbReference type="AlphaFoldDB" id="A0A381SQP9"/>
<organism evidence="4">
    <name type="scientific">marine metagenome</name>
    <dbReference type="NCBI Taxonomy" id="408172"/>
    <lineage>
        <taxon>unclassified sequences</taxon>
        <taxon>metagenomes</taxon>
        <taxon>ecological metagenomes</taxon>
    </lineage>
</organism>
<dbReference type="FunFam" id="3.20.10.10:FF:000002">
    <property type="entry name" value="D-alanine aminotransferase"/>
    <property type="match status" value="1"/>
</dbReference>
<evidence type="ECO:0000256" key="1">
    <source>
        <dbReference type="ARBA" id="ARBA00001933"/>
    </source>
</evidence>
<proteinExistence type="inferred from homology"/>
<dbReference type="PANTHER" id="PTHR42743:SF11">
    <property type="entry name" value="AMINODEOXYCHORISMATE LYASE"/>
    <property type="match status" value="1"/>
</dbReference>
<dbReference type="Gene3D" id="3.20.10.10">
    <property type="entry name" value="D-amino Acid Aminotransferase, subunit A, domain 2"/>
    <property type="match status" value="1"/>
</dbReference>
<dbReference type="GO" id="GO:0046394">
    <property type="term" value="P:carboxylic acid biosynthetic process"/>
    <property type="evidence" value="ECO:0007669"/>
    <property type="project" value="UniProtKB-ARBA"/>
</dbReference>
<dbReference type="SUPFAM" id="SSF56752">
    <property type="entry name" value="D-aminoacid aminotransferase-like PLP-dependent enzymes"/>
    <property type="match status" value="1"/>
</dbReference>
<name>A0A381SQP9_9ZZZZ</name>
<keyword evidence="3" id="KW-0663">Pyridoxal phosphate</keyword>
<sequence length="285" mass="31799">MATRININGTIKEDAFVSVFDHGFLFGDSVYEVINTRKNRPCFLDEHLKRLHLSAGGIDLTIPFDDSWFREQIDRTLADAANQESYIRIVVTRGVGDINIDPSTCHSPLVLIYVTPAHVYPIEWYENGIHLSIVSVQRNSKNALNPSIKTGNYLNNVLAKIESGRLGTHDALMLNSLGHLTESTTSNFFFVRDGGLMTPSLDCGILAGITRDIVIRLSRENGFRVEEGCWPIEILESADEMFLTGSVKHLMPVTRLDSKVVGGGKPGPITRSLICLYENFLEQFE</sequence>
<comment type="similarity">
    <text evidence="2">Belongs to the class-IV pyridoxal-phosphate-dependent aminotransferase family.</text>
</comment>
<dbReference type="GO" id="GO:0003824">
    <property type="term" value="F:catalytic activity"/>
    <property type="evidence" value="ECO:0007669"/>
    <property type="project" value="InterPro"/>
</dbReference>
<evidence type="ECO:0000256" key="3">
    <source>
        <dbReference type="ARBA" id="ARBA00022898"/>
    </source>
</evidence>
<dbReference type="GO" id="GO:0008652">
    <property type="term" value="P:amino acid biosynthetic process"/>
    <property type="evidence" value="ECO:0007669"/>
    <property type="project" value="UniProtKB-ARBA"/>
</dbReference>
<gene>
    <name evidence="4" type="ORF">METZ01_LOCUS59209</name>
</gene>
<dbReference type="InterPro" id="IPR018300">
    <property type="entry name" value="Aminotrans_IV_CS"/>
</dbReference>
<dbReference type="InterPro" id="IPR001544">
    <property type="entry name" value="Aminotrans_IV"/>
</dbReference>
<dbReference type="InterPro" id="IPR036038">
    <property type="entry name" value="Aminotransferase-like"/>
</dbReference>